<evidence type="ECO:0000313" key="2">
    <source>
        <dbReference type="EMBL" id="GAA4332683.1"/>
    </source>
</evidence>
<protein>
    <submittedName>
        <fullName evidence="2">Uncharacterized protein</fullName>
    </submittedName>
</protein>
<dbReference type="EMBL" id="BAABFO010000009">
    <property type="protein sequence ID" value="GAA4332683.1"/>
    <property type="molecule type" value="Genomic_DNA"/>
</dbReference>
<comment type="caution">
    <text evidence="2">The sequence shown here is derived from an EMBL/GenBank/DDBJ whole genome shotgun (WGS) entry which is preliminary data.</text>
</comment>
<accession>A0ABP8H0L9</accession>
<dbReference type="Proteomes" id="UP001501671">
    <property type="component" value="Unassembled WGS sequence"/>
</dbReference>
<sequence>MVTPKFEPEAVTPSTPLNDTPVAVACRLVQVRVASVRAVISASANSTPVISKPSALPSRPAEASRLRAPSVSRSTAMGMADSSSGVPALSASTTEPTPLCSAKSPLALKKPATSSRPPVTATSCRPDDRPPPKVYAAPAALIDWPLPSWSVLFQRTLAVVPARCTLSPSATSMPPLASSSTPGWASVDACTSRPTEASVTPTSKAPERSATIAWEAMICIEPPASLAKAKSPLMTKLPEITARRPYRLTAGVVDAGRSPKV</sequence>
<organism evidence="2 3">
    <name type="scientific">Pigmentiphaga soli</name>
    <dbReference type="NCBI Taxonomy" id="1007095"/>
    <lineage>
        <taxon>Bacteria</taxon>
        <taxon>Pseudomonadati</taxon>
        <taxon>Pseudomonadota</taxon>
        <taxon>Betaproteobacteria</taxon>
        <taxon>Burkholderiales</taxon>
        <taxon>Alcaligenaceae</taxon>
        <taxon>Pigmentiphaga</taxon>
    </lineage>
</organism>
<evidence type="ECO:0000313" key="3">
    <source>
        <dbReference type="Proteomes" id="UP001501671"/>
    </source>
</evidence>
<keyword evidence="3" id="KW-1185">Reference proteome</keyword>
<gene>
    <name evidence="2" type="ORF">GCM10023144_23020</name>
</gene>
<proteinExistence type="predicted"/>
<evidence type="ECO:0000256" key="1">
    <source>
        <dbReference type="SAM" id="MobiDB-lite"/>
    </source>
</evidence>
<reference evidence="3" key="1">
    <citation type="journal article" date="2019" name="Int. J. Syst. Evol. Microbiol.">
        <title>The Global Catalogue of Microorganisms (GCM) 10K type strain sequencing project: providing services to taxonomists for standard genome sequencing and annotation.</title>
        <authorList>
            <consortium name="The Broad Institute Genomics Platform"/>
            <consortium name="The Broad Institute Genome Sequencing Center for Infectious Disease"/>
            <person name="Wu L."/>
            <person name="Ma J."/>
        </authorList>
    </citation>
    <scope>NUCLEOTIDE SEQUENCE [LARGE SCALE GENOMIC DNA]</scope>
    <source>
        <strain evidence="3">JCM 17666</strain>
    </source>
</reference>
<feature type="compositionally biased region" description="Polar residues" evidence="1">
    <location>
        <begin position="112"/>
        <end position="123"/>
    </location>
</feature>
<feature type="compositionally biased region" description="Polar residues" evidence="1">
    <location>
        <begin position="71"/>
        <end position="96"/>
    </location>
</feature>
<feature type="region of interest" description="Disordered" evidence="1">
    <location>
        <begin position="47"/>
        <end position="130"/>
    </location>
</feature>
<name>A0ABP8H0L9_9BURK</name>